<reference evidence="2 3" key="1">
    <citation type="submission" date="2019-11" db="EMBL/GenBank/DDBJ databases">
        <title>Epiphytic Pseudomonas syringae from cherry orchards.</title>
        <authorList>
            <person name="Hulin M.T."/>
        </authorList>
    </citation>
    <scope>NUCLEOTIDE SEQUENCE [LARGE SCALE GENOMIC DNA]</scope>
    <source>
        <strain evidence="2 3">PA-6-5B</strain>
    </source>
</reference>
<evidence type="ECO:0000256" key="1">
    <source>
        <dbReference type="SAM" id="MobiDB-lite"/>
    </source>
</evidence>
<evidence type="ECO:0000313" key="3">
    <source>
        <dbReference type="Proteomes" id="UP000814003"/>
    </source>
</evidence>
<protein>
    <recommendedName>
        <fullName evidence="4">Mu-like prophage FluMu N-terminal domain-containing protein</fullName>
    </recommendedName>
</protein>
<evidence type="ECO:0008006" key="4">
    <source>
        <dbReference type="Google" id="ProtNLM"/>
    </source>
</evidence>
<feature type="compositionally biased region" description="Low complexity" evidence="1">
    <location>
        <begin position="44"/>
        <end position="55"/>
    </location>
</feature>
<dbReference type="EMBL" id="WKED01000055">
    <property type="protein sequence ID" value="MCF5109675.1"/>
    <property type="molecule type" value="Genomic_DNA"/>
</dbReference>
<dbReference type="RefSeq" id="WP_236309821.1">
    <property type="nucleotide sequence ID" value="NZ_WKED01000055.1"/>
</dbReference>
<dbReference type="Proteomes" id="UP000814003">
    <property type="component" value="Unassembled WGS sequence"/>
</dbReference>
<accession>A0ABS9FBE6</accession>
<name>A0ABS9FBE6_9PSED</name>
<sequence>MADRKRYTVLIPYPLGGGHWSRKGQILELLDVQAQQLETAGRIAPAPAEEVPAPAGKTKTEKAAE</sequence>
<evidence type="ECO:0000313" key="2">
    <source>
        <dbReference type="EMBL" id="MCF5109675.1"/>
    </source>
</evidence>
<feature type="region of interest" description="Disordered" evidence="1">
    <location>
        <begin position="41"/>
        <end position="65"/>
    </location>
</feature>
<organism evidence="2 3">
    <name type="scientific">Pseudomonas gessardii</name>
    <dbReference type="NCBI Taxonomy" id="78544"/>
    <lineage>
        <taxon>Bacteria</taxon>
        <taxon>Pseudomonadati</taxon>
        <taxon>Pseudomonadota</taxon>
        <taxon>Gammaproteobacteria</taxon>
        <taxon>Pseudomonadales</taxon>
        <taxon>Pseudomonadaceae</taxon>
        <taxon>Pseudomonas</taxon>
    </lineage>
</organism>
<gene>
    <name evidence="2" type="ORF">GIW56_22860</name>
</gene>
<proteinExistence type="predicted"/>
<comment type="caution">
    <text evidence="2">The sequence shown here is derived from an EMBL/GenBank/DDBJ whole genome shotgun (WGS) entry which is preliminary data.</text>
</comment>
<keyword evidence="3" id="KW-1185">Reference proteome</keyword>